<dbReference type="Pfam" id="PF13302">
    <property type="entry name" value="Acetyltransf_3"/>
    <property type="match status" value="1"/>
</dbReference>
<dbReference type="InterPro" id="IPR038460">
    <property type="entry name" value="AcetylCoA_hyd_C_sf"/>
</dbReference>
<dbReference type="SUPFAM" id="SSF100950">
    <property type="entry name" value="NagB/RpiA/CoA transferase-like"/>
    <property type="match status" value="2"/>
</dbReference>
<keyword evidence="2 4" id="KW-0808">Transferase</keyword>
<dbReference type="Gene3D" id="3.40.630.30">
    <property type="match status" value="1"/>
</dbReference>
<comment type="similarity">
    <text evidence="1">Belongs to the acetyl-CoA hydrolase/transferase family.</text>
</comment>
<sequence>MKPLDVRAWPKLVRPGSRVFIGSTAACPHALVASMLKCREQLKDIELVHIFVLGGSPWAEEKYHDTFKVNCFFLSTGTRESVNAGWSDYTPSFLSDVPALFKEAILPLDVALIQVSPPDEMGFCSLGVSVDVISAAVQSARCVIAQVNPRMPRTMGESFLHSDEIDYYLEAEADLPEWHPAPGNGEAGVIANYVAQLIEDGSTLQLGVGNIPDQVCRALYGHKHLGVHTEMFSDGVMHLMQAGVIDNSRKSINRGRTVSSFCIGTRALYDFVDGNPHIHFLPTELTNNITNIARNSQMVSINSAVEVDLTGQVAADSIRGRFYSGIGGMVDFMRGAALSEGGLPIIALPSTAEDGKTSRIMPRLSPGAGVVGSRADVHFVITEYGIATLRGRSIRERTLELIQIAHPKFRDDLLRFAREQCYVPPYQKLVSRPTREIGGVEFERVTLANEEYVLRPLHPSDERRLQEFFYSHTPETVQKRYGYNITSMTRERAHELVSVDQEKDLALGIFEIKGPRQRIHAVGRYYLDEDGEAAEIAFVVRETKRRHGMGGLLLRRMLEIGRKRGLSRLWAFVSRNNEPMIRLFYKNGGKSDGSKNDEDMRIIFNLQELKTEDSNAKHIQ</sequence>
<dbReference type="InterPro" id="IPR026888">
    <property type="entry name" value="AcetylCoA_hyd_C"/>
</dbReference>
<dbReference type="PANTHER" id="PTHR21432:SF20">
    <property type="entry name" value="ACETYL-COA HYDROLASE"/>
    <property type="match status" value="1"/>
</dbReference>
<dbReference type="InterPro" id="IPR003702">
    <property type="entry name" value="ActCoA_hydro_N"/>
</dbReference>
<dbReference type="GO" id="GO:0006083">
    <property type="term" value="P:acetate metabolic process"/>
    <property type="evidence" value="ECO:0007669"/>
    <property type="project" value="InterPro"/>
</dbReference>
<gene>
    <name evidence="4" type="ORF">H5P28_18680</name>
</gene>
<dbReference type="InterPro" id="IPR016181">
    <property type="entry name" value="Acyl_CoA_acyltransferase"/>
</dbReference>
<dbReference type="Gene3D" id="3.30.750.70">
    <property type="entry name" value="4-hydroxybutyrate coenzyme like domains"/>
    <property type="match status" value="1"/>
</dbReference>
<dbReference type="RefSeq" id="WP_185677214.1">
    <property type="nucleotide sequence ID" value="NZ_JACHVB010000064.1"/>
</dbReference>
<dbReference type="Gene3D" id="3.40.1080.10">
    <property type="entry name" value="Glutaconate Coenzyme A-transferase"/>
    <property type="match status" value="1"/>
</dbReference>
<name>A0A842HLF4_9BACT</name>
<keyword evidence="5" id="KW-1185">Reference proteome</keyword>
<dbReference type="Gene3D" id="3.40.1080.20">
    <property type="entry name" value="Acetyl-CoA hydrolase/transferase C-terminal domain"/>
    <property type="match status" value="1"/>
</dbReference>
<dbReference type="PANTHER" id="PTHR21432">
    <property type="entry name" value="ACETYL-COA HYDROLASE-RELATED"/>
    <property type="match status" value="1"/>
</dbReference>
<dbReference type="GO" id="GO:0008775">
    <property type="term" value="F:acetate CoA-transferase activity"/>
    <property type="evidence" value="ECO:0007669"/>
    <property type="project" value="InterPro"/>
</dbReference>
<dbReference type="PROSITE" id="PS51186">
    <property type="entry name" value="GNAT"/>
    <property type="match status" value="1"/>
</dbReference>
<evidence type="ECO:0000313" key="5">
    <source>
        <dbReference type="Proteomes" id="UP000546464"/>
    </source>
</evidence>
<dbReference type="GO" id="GO:0016747">
    <property type="term" value="F:acyltransferase activity, transferring groups other than amino-acyl groups"/>
    <property type="evidence" value="ECO:0007669"/>
    <property type="project" value="InterPro"/>
</dbReference>
<evidence type="ECO:0000256" key="1">
    <source>
        <dbReference type="ARBA" id="ARBA00009632"/>
    </source>
</evidence>
<evidence type="ECO:0000313" key="4">
    <source>
        <dbReference type="EMBL" id="MBC2596297.1"/>
    </source>
</evidence>
<feature type="domain" description="N-acetyltransferase" evidence="3">
    <location>
        <begin position="452"/>
        <end position="613"/>
    </location>
</feature>
<protein>
    <submittedName>
        <fullName evidence="4">GNAT family N-acetyltransferase</fullName>
    </submittedName>
</protein>
<dbReference type="AlphaFoldDB" id="A0A842HLF4"/>
<dbReference type="Pfam" id="PF02550">
    <property type="entry name" value="AcetylCoA_hydro"/>
    <property type="match status" value="1"/>
</dbReference>
<evidence type="ECO:0000259" key="3">
    <source>
        <dbReference type="PROSITE" id="PS51186"/>
    </source>
</evidence>
<dbReference type="EMBL" id="JACHVB010000064">
    <property type="protein sequence ID" value="MBC2596297.1"/>
    <property type="molecule type" value="Genomic_DNA"/>
</dbReference>
<dbReference type="InterPro" id="IPR037171">
    <property type="entry name" value="NagB/RpiA_transferase-like"/>
</dbReference>
<dbReference type="CDD" id="cd04301">
    <property type="entry name" value="NAT_SF"/>
    <property type="match status" value="1"/>
</dbReference>
<reference evidence="4 5" key="1">
    <citation type="submission" date="2020-07" db="EMBL/GenBank/DDBJ databases">
        <authorList>
            <person name="Feng X."/>
        </authorList>
    </citation>
    <scope>NUCLEOTIDE SEQUENCE [LARGE SCALE GENOMIC DNA]</scope>
    <source>
        <strain evidence="4 5">JCM31066</strain>
    </source>
</reference>
<comment type="caution">
    <text evidence="4">The sequence shown here is derived from an EMBL/GenBank/DDBJ whole genome shotgun (WGS) entry which is preliminary data.</text>
</comment>
<accession>A0A842HLF4</accession>
<evidence type="ECO:0000256" key="2">
    <source>
        <dbReference type="ARBA" id="ARBA00022679"/>
    </source>
</evidence>
<proteinExistence type="inferred from homology"/>
<dbReference type="InterPro" id="IPR046433">
    <property type="entry name" value="ActCoA_hydro"/>
</dbReference>
<dbReference type="SUPFAM" id="SSF55729">
    <property type="entry name" value="Acyl-CoA N-acyltransferases (Nat)"/>
    <property type="match status" value="1"/>
</dbReference>
<organism evidence="4 5">
    <name type="scientific">Ruficoccus amylovorans</name>
    <dbReference type="NCBI Taxonomy" id="1804625"/>
    <lineage>
        <taxon>Bacteria</taxon>
        <taxon>Pseudomonadati</taxon>
        <taxon>Verrucomicrobiota</taxon>
        <taxon>Opitutia</taxon>
        <taxon>Puniceicoccales</taxon>
        <taxon>Cerasicoccaceae</taxon>
        <taxon>Ruficoccus</taxon>
    </lineage>
</organism>
<dbReference type="Proteomes" id="UP000546464">
    <property type="component" value="Unassembled WGS sequence"/>
</dbReference>
<dbReference type="InterPro" id="IPR000182">
    <property type="entry name" value="GNAT_dom"/>
</dbReference>
<dbReference type="Pfam" id="PF13336">
    <property type="entry name" value="AcetylCoA_hyd_C"/>
    <property type="match status" value="1"/>
</dbReference>